<evidence type="ECO:0000256" key="4">
    <source>
        <dbReference type="ARBA" id="ARBA00022989"/>
    </source>
</evidence>
<evidence type="ECO:0000256" key="2">
    <source>
        <dbReference type="ARBA" id="ARBA00022448"/>
    </source>
</evidence>
<feature type="domain" description="Major facilitator superfamily (MFS) profile" evidence="7">
    <location>
        <begin position="18"/>
        <end position="428"/>
    </location>
</feature>
<dbReference type="RefSeq" id="WP_091652599.1">
    <property type="nucleotide sequence ID" value="NZ_FNHQ01000039.1"/>
</dbReference>
<dbReference type="PANTHER" id="PTHR43791:SF36">
    <property type="entry name" value="TRANSPORTER, PUTATIVE (AFU_ORTHOLOGUE AFUA_6G08340)-RELATED"/>
    <property type="match status" value="1"/>
</dbReference>
<keyword evidence="2" id="KW-0813">Transport</keyword>
<evidence type="ECO:0000313" key="9">
    <source>
        <dbReference type="Proteomes" id="UP000199309"/>
    </source>
</evidence>
<evidence type="ECO:0000313" key="8">
    <source>
        <dbReference type="EMBL" id="SDN33554.1"/>
    </source>
</evidence>
<feature type="transmembrane region" description="Helical" evidence="6">
    <location>
        <begin position="401"/>
        <end position="424"/>
    </location>
</feature>
<evidence type="ECO:0000256" key="1">
    <source>
        <dbReference type="ARBA" id="ARBA00004651"/>
    </source>
</evidence>
<dbReference type="OrthoDB" id="9773404at2"/>
<keyword evidence="4 6" id="KW-1133">Transmembrane helix</keyword>
<keyword evidence="3 6" id="KW-0812">Transmembrane</keyword>
<evidence type="ECO:0000256" key="3">
    <source>
        <dbReference type="ARBA" id="ARBA00022692"/>
    </source>
</evidence>
<sequence length="439" mass="47677">MSNEALEKSTMSKASRRLLPYLLLVFCLCYIDRTNLGFAGLTMNKELGLTASVFGFGAGLFFIGYFLFEVPSNLCLARFGARRWIARIMVSWGLVATLMCLIQGENSFLAMRFLLGATEAGFFPGVIYYIGNWFPTRHRGVALSRFNLAQPIALVVGSIVSGFLIGSMDGVLGYSGWRWLFVAEGIPTVILGIVTLYYLTDTPADAKWLTEEERQWLINEMNQEAEAIKGANKDYSIIQALLHPSILILGLAYFLAICEGVYGLNMWIPQMINAWSGLPAWQIGLVGALPFVCAAIALPIIGKSSDNHHERKWHLTGCLIAGAAGLLLSAYFSNNFVLTMFFLCIAAIGMFSAIPLFWTVPAMILTGPAAAGGIAVINSIGNLGGFFGPTAVGYVRTATGTFMGGLLLLGASVLLGAVIVYGMCKKYEHKVDLFDEGQK</sequence>
<dbReference type="Proteomes" id="UP000199309">
    <property type="component" value="Unassembled WGS sequence"/>
</dbReference>
<comment type="subcellular location">
    <subcellularLocation>
        <location evidence="1">Cell membrane</location>
        <topology evidence="1">Multi-pass membrane protein</topology>
    </subcellularLocation>
</comment>
<dbReference type="PANTHER" id="PTHR43791">
    <property type="entry name" value="PERMEASE-RELATED"/>
    <property type="match status" value="1"/>
</dbReference>
<organism evidence="8 9">
    <name type="scientific">Megasphaera paucivorans</name>
    <dbReference type="NCBI Taxonomy" id="349095"/>
    <lineage>
        <taxon>Bacteria</taxon>
        <taxon>Bacillati</taxon>
        <taxon>Bacillota</taxon>
        <taxon>Negativicutes</taxon>
        <taxon>Veillonellales</taxon>
        <taxon>Veillonellaceae</taxon>
        <taxon>Megasphaera</taxon>
    </lineage>
</organism>
<keyword evidence="5 6" id="KW-0472">Membrane</keyword>
<evidence type="ECO:0000256" key="6">
    <source>
        <dbReference type="SAM" id="Phobius"/>
    </source>
</evidence>
<dbReference type="SUPFAM" id="SSF103473">
    <property type="entry name" value="MFS general substrate transporter"/>
    <property type="match status" value="1"/>
</dbReference>
<dbReference type="Gene3D" id="1.20.1250.20">
    <property type="entry name" value="MFS general substrate transporter like domains"/>
    <property type="match status" value="2"/>
</dbReference>
<dbReference type="FunFam" id="1.20.1250.20:FF:000018">
    <property type="entry name" value="MFS transporter permease"/>
    <property type="match status" value="1"/>
</dbReference>
<feature type="transmembrane region" description="Helical" evidence="6">
    <location>
        <begin position="179"/>
        <end position="199"/>
    </location>
</feature>
<dbReference type="Pfam" id="PF07690">
    <property type="entry name" value="MFS_1"/>
    <property type="match status" value="1"/>
</dbReference>
<feature type="transmembrane region" description="Helical" evidence="6">
    <location>
        <begin position="280"/>
        <end position="301"/>
    </location>
</feature>
<evidence type="ECO:0000259" key="7">
    <source>
        <dbReference type="PROSITE" id="PS50850"/>
    </source>
</evidence>
<dbReference type="PROSITE" id="PS50850">
    <property type="entry name" value="MFS"/>
    <property type="match status" value="1"/>
</dbReference>
<feature type="transmembrane region" description="Helical" evidence="6">
    <location>
        <begin position="338"/>
        <end position="358"/>
    </location>
</feature>
<feature type="transmembrane region" description="Helical" evidence="6">
    <location>
        <begin position="152"/>
        <end position="173"/>
    </location>
</feature>
<evidence type="ECO:0000256" key="5">
    <source>
        <dbReference type="ARBA" id="ARBA00023136"/>
    </source>
</evidence>
<feature type="transmembrane region" description="Helical" evidence="6">
    <location>
        <begin position="110"/>
        <end position="131"/>
    </location>
</feature>
<dbReference type="InterPro" id="IPR020846">
    <property type="entry name" value="MFS_dom"/>
</dbReference>
<dbReference type="STRING" id="349095.SAMN05660299_02540"/>
<dbReference type="GO" id="GO:0022857">
    <property type="term" value="F:transmembrane transporter activity"/>
    <property type="evidence" value="ECO:0007669"/>
    <property type="project" value="InterPro"/>
</dbReference>
<feature type="transmembrane region" description="Helical" evidence="6">
    <location>
        <begin position="246"/>
        <end position="268"/>
    </location>
</feature>
<feature type="transmembrane region" description="Helical" evidence="6">
    <location>
        <begin position="84"/>
        <end position="104"/>
    </location>
</feature>
<protein>
    <submittedName>
        <fullName evidence="8">MFS transporter, ACS family, tartrate transporter</fullName>
    </submittedName>
</protein>
<feature type="transmembrane region" description="Helical" evidence="6">
    <location>
        <begin position="370"/>
        <end position="395"/>
    </location>
</feature>
<name>A0A1H0AJP6_9FIRM</name>
<dbReference type="AlphaFoldDB" id="A0A1H0AJP6"/>
<reference evidence="8 9" key="1">
    <citation type="submission" date="2016-10" db="EMBL/GenBank/DDBJ databases">
        <authorList>
            <person name="de Groot N.N."/>
        </authorList>
    </citation>
    <scope>NUCLEOTIDE SEQUENCE [LARGE SCALE GENOMIC DNA]</scope>
    <source>
        <strain evidence="8 9">DSM 16981</strain>
    </source>
</reference>
<dbReference type="InterPro" id="IPR011701">
    <property type="entry name" value="MFS"/>
</dbReference>
<accession>A0A1H0AJP6</accession>
<gene>
    <name evidence="8" type="ORF">SAMN05660299_02540</name>
</gene>
<keyword evidence="9" id="KW-1185">Reference proteome</keyword>
<dbReference type="EMBL" id="FNHQ01000039">
    <property type="protein sequence ID" value="SDN33554.1"/>
    <property type="molecule type" value="Genomic_DNA"/>
</dbReference>
<feature type="transmembrane region" description="Helical" evidence="6">
    <location>
        <begin position="47"/>
        <end position="68"/>
    </location>
</feature>
<dbReference type="GO" id="GO:0005886">
    <property type="term" value="C:plasma membrane"/>
    <property type="evidence" value="ECO:0007669"/>
    <property type="project" value="UniProtKB-SubCell"/>
</dbReference>
<dbReference type="CDD" id="cd17319">
    <property type="entry name" value="MFS_ExuT_GudP_like"/>
    <property type="match status" value="1"/>
</dbReference>
<feature type="transmembrane region" description="Helical" evidence="6">
    <location>
        <begin position="313"/>
        <end position="332"/>
    </location>
</feature>
<feature type="transmembrane region" description="Helical" evidence="6">
    <location>
        <begin position="21"/>
        <end position="41"/>
    </location>
</feature>
<proteinExistence type="predicted"/>
<dbReference type="InterPro" id="IPR036259">
    <property type="entry name" value="MFS_trans_sf"/>
</dbReference>